<dbReference type="InterPro" id="IPR052772">
    <property type="entry name" value="Endo/PolyKinase_Domain-Protein"/>
</dbReference>
<feature type="region of interest" description="Disordered" evidence="1">
    <location>
        <begin position="1018"/>
        <end position="1041"/>
    </location>
</feature>
<feature type="compositionally biased region" description="Low complexity" evidence="1">
    <location>
        <begin position="686"/>
        <end position="704"/>
    </location>
</feature>
<dbReference type="Gene3D" id="3.30.1370.110">
    <property type="match status" value="1"/>
</dbReference>
<dbReference type="Gene3D" id="3.40.50.300">
    <property type="entry name" value="P-loop containing nucleotide triphosphate hydrolases"/>
    <property type="match status" value="1"/>
</dbReference>
<reference evidence="4" key="1">
    <citation type="submission" date="2021-01" db="UniProtKB">
        <authorList>
            <consortium name="EnsemblMetazoa"/>
        </authorList>
    </citation>
    <scope>IDENTIFICATION</scope>
</reference>
<feature type="region of interest" description="Disordered" evidence="1">
    <location>
        <begin position="61"/>
        <end position="114"/>
    </location>
</feature>
<dbReference type="Pfam" id="PF08590">
    <property type="entry name" value="DUF1771"/>
    <property type="match status" value="1"/>
</dbReference>
<dbReference type="GO" id="GO:0004519">
    <property type="term" value="F:endonuclease activity"/>
    <property type="evidence" value="ECO:0007669"/>
    <property type="project" value="TreeGrafter"/>
</dbReference>
<dbReference type="Pfam" id="PF13671">
    <property type="entry name" value="AAA_33"/>
    <property type="match status" value="1"/>
</dbReference>
<feature type="compositionally biased region" description="Polar residues" evidence="1">
    <location>
        <begin position="652"/>
        <end position="667"/>
    </location>
</feature>
<evidence type="ECO:0000313" key="5">
    <source>
        <dbReference type="Proteomes" id="UP000594262"/>
    </source>
</evidence>
<dbReference type="GO" id="GO:0005634">
    <property type="term" value="C:nucleus"/>
    <property type="evidence" value="ECO:0007669"/>
    <property type="project" value="TreeGrafter"/>
</dbReference>
<dbReference type="OrthoDB" id="3231855at2759"/>
<feature type="compositionally biased region" description="Polar residues" evidence="1">
    <location>
        <begin position="88"/>
        <end position="114"/>
    </location>
</feature>
<dbReference type="InterPro" id="IPR036063">
    <property type="entry name" value="Smr_dom_sf"/>
</dbReference>
<sequence length="1321" mass="147631">MDPPRKVQRITVVRSRRRTIVQEEKTYHSLIEMAGDSLDILPPSKPPEPVIQQPNIHLTGHLETDGARPINKAPSNLFEQLSGPAPPTSSQNLFQSPSFPDTSNPFRSSPAATGSLFNNPIPTLNQVQYPIGNPIPTLPQTRNQIPTLPFGGGSPQQPRISTSPYSTPPGLFPNPRALLPTPPPSTSDPIMMISPSCQPFQLISHPANETMKPTPANRPVPAPRKNIPQSKTAKYHEVGTLWLVLMRGLPGSGKSHRSREIAGGRGVVLSTDDYFMNNGRYEFAGERLPEAHTWNRSRAQKSMQRRLSPVVIDNTNVEAWHMKPYVADAIKFGYEVDIHEMDTAWCFNCSELARKNKHNVNKQTIERLLEKYEKNITSDFLKFWVSTGSCPSKEPPPQDVRNCSQLEREVRKRNNSGSSSSTKPRDIPQFQVSATDDNTNLGDLYFDGNYMPTDPDCREIAGASDPKYSQSPLVSRRNRSKSPRHQHRHQRSSSPPRRNRSKTPPRRNRSKTPPRRRQSKSPQRNHRSKSPTRRLRSKTPPRRKRSKSPGPSKSPGKSKEPLKTQAKLPSTGGAIPKTPSNANLDKIIKDSNGKPLTPKQLNIRGNLYTAFPTADKATLDNLLESLAFNFEACSNFIRWSGVPEAAPKIITGSGNTPNKQPTSSHQIQSSSKAKSKDTSSKKDDQSSASSSSSTSKASTSSSSSLGNDFNDPPPVSRLVEGAESMDTELPDTPRSSGKLVEIIDSYKDSRLLLTHSSTDNKAGSETITPPKTVNEELKDFQEYNLKFLYEIFPNMKKTCRKWLRRYNGDLMKTCDYLSRLSQTDLPANEDDDDISEDFEMIDLTNQDEDDEDADDDDLIVTGVVKPGAAPMTSTSTNNRRGKQVLGSAGKMFRFEDNQESSSDALKVAIDKSLAMDMKNKFGTADDFTDGDLQYDDLILELNEDAAQQIYQILTKNLKAKKRKLESIDKDEEFAKRLQEEEDKQQKPATATASPAKQQPKKMRRVDIDTRYAKGQTAQLFTPKSAWNKQDQSSLTPIEGIGGGQLTLEEVNGREELYRMFPGVNEEALDQLLEANNYNVDAAANMVTSSTGAVRNRDLQADINDPAWKKVTSPPKKIRPAQDTPDSPAAQIIPVNNNQQGGYFQNIADSENISYQDLRAEAELYAGMRREALQKAAEGYQAKNAGAAQYYADKAKEHERKMKEAHHRAAELMLQRRFDPPPFKPYVSNIEEWKLKNKKYMRDQKVIDLHGLHVGEAINALKNFLENAQMISRHREVEVITGRGNHSIGGVSKIRNAVINYLRRGNFRYRMMNAGGSVVIEI</sequence>
<feature type="region of interest" description="Disordered" evidence="1">
    <location>
        <begin position="976"/>
        <end position="1005"/>
    </location>
</feature>
<evidence type="ECO:0000259" key="2">
    <source>
        <dbReference type="PROSITE" id="PS50828"/>
    </source>
</evidence>
<dbReference type="PANTHER" id="PTHR46535">
    <property type="entry name" value="NEDD4-BINDING PROTEIN 2"/>
    <property type="match status" value="1"/>
</dbReference>
<dbReference type="EnsemblMetazoa" id="CLYHEMT008678.2">
    <property type="protein sequence ID" value="CLYHEMP008678.2"/>
    <property type="gene ID" value="CLYHEMG008678"/>
</dbReference>
<dbReference type="SMART" id="SM00463">
    <property type="entry name" value="SMR"/>
    <property type="match status" value="1"/>
</dbReference>
<feature type="compositionally biased region" description="Basic and acidic residues" evidence="1">
    <location>
        <begin position="674"/>
        <end position="685"/>
    </location>
</feature>
<evidence type="ECO:0000313" key="4">
    <source>
        <dbReference type="EnsemblMetazoa" id="CLYHEMP008678.2"/>
    </source>
</evidence>
<dbReference type="GO" id="GO:0043130">
    <property type="term" value="F:ubiquitin binding"/>
    <property type="evidence" value="ECO:0007669"/>
    <property type="project" value="InterPro"/>
</dbReference>
<feature type="domain" description="Smr" evidence="2">
    <location>
        <begin position="1246"/>
        <end position="1321"/>
    </location>
</feature>
<dbReference type="InterPro" id="IPR002625">
    <property type="entry name" value="Smr_dom"/>
</dbReference>
<dbReference type="SUPFAM" id="SSF160443">
    <property type="entry name" value="SMR domain-like"/>
    <property type="match status" value="1"/>
</dbReference>
<dbReference type="Pfam" id="PF01713">
    <property type="entry name" value="Smr"/>
    <property type="match status" value="1"/>
</dbReference>
<feature type="compositionally biased region" description="Basic residues" evidence="1">
    <location>
        <begin position="476"/>
        <end position="547"/>
    </location>
</feature>
<evidence type="ECO:0000256" key="1">
    <source>
        <dbReference type="SAM" id="MobiDB-lite"/>
    </source>
</evidence>
<feature type="region of interest" description="Disordered" evidence="1">
    <location>
        <begin position="408"/>
        <end position="596"/>
    </location>
</feature>
<feature type="compositionally biased region" description="Polar residues" evidence="1">
    <location>
        <begin position="430"/>
        <end position="441"/>
    </location>
</feature>
<name>A0A7M5UZN9_9CNID</name>
<dbReference type="Proteomes" id="UP000594262">
    <property type="component" value="Unplaced"/>
</dbReference>
<feature type="region of interest" description="Disordered" evidence="1">
    <location>
        <begin position="648"/>
        <end position="718"/>
    </location>
</feature>
<organism evidence="4 5">
    <name type="scientific">Clytia hemisphaerica</name>
    <dbReference type="NCBI Taxonomy" id="252671"/>
    <lineage>
        <taxon>Eukaryota</taxon>
        <taxon>Metazoa</taxon>
        <taxon>Cnidaria</taxon>
        <taxon>Hydrozoa</taxon>
        <taxon>Hydroidolina</taxon>
        <taxon>Leptothecata</taxon>
        <taxon>Obeliida</taxon>
        <taxon>Clytiidae</taxon>
        <taxon>Clytia</taxon>
    </lineage>
</organism>
<dbReference type="CDD" id="cd14279">
    <property type="entry name" value="CUE"/>
    <property type="match status" value="1"/>
</dbReference>
<dbReference type="InterPro" id="IPR003892">
    <property type="entry name" value="CUE"/>
</dbReference>
<feature type="compositionally biased region" description="Polar residues" evidence="1">
    <location>
        <begin position="986"/>
        <end position="996"/>
    </location>
</feature>
<keyword evidence="5" id="KW-1185">Reference proteome</keyword>
<proteinExistence type="predicted"/>
<dbReference type="InterPro" id="IPR013899">
    <property type="entry name" value="DUF1771"/>
</dbReference>
<dbReference type="GeneID" id="136797632"/>
<feature type="compositionally biased region" description="Polar residues" evidence="1">
    <location>
        <begin position="1018"/>
        <end position="1035"/>
    </location>
</feature>
<evidence type="ECO:0008006" key="6">
    <source>
        <dbReference type="Google" id="ProtNLM"/>
    </source>
</evidence>
<dbReference type="RefSeq" id="XP_066910319.1">
    <property type="nucleotide sequence ID" value="XM_067054218.1"/>
</dbReference>
<dbReference type="PANTHER" id="PTHR46535:SF1">
    <property type="entry name" value="NEDD4-BINDING PROTEIN 2"/>
    <property type="match status" value="1"/>
</dbReference>
<feature type="region of interest" description="Disordered" evidence="1">
    <location>
        <begin position="1106"/>
        <end position="1130"/>
    </location>
</feature>
<protein>
    <recommendedName>
        <fullName evidence="6">Smr domain-containing protein</fullName>
    </recommendedName>
</protein>
<dbReference type="PROSITE" id="PS50828">
    <property type="entry name" value="SMR"/>
    <property type="match status" value="1"/>
</dbReference>
<dbReference type="InterPro" id="IPR027417">
    <property type="entry name" value="P-loop_NTPase"/>
</dbReference>
<dbReference type="SUPFAM" id="SSF52540">
    <property type="entry name" value="P-loop containing nucleoside triphosphate hydrolases"/>
    <property type="match status" value="1"/>
</dbReference>
<accession>A0A7M5UZN9</accession>
<evidence type="ECO:0000259" key="3">
    <source>
        <dbReference type="PROSITE" id="PS51140"/>
    </source>
</evidence>
<feature type="domain" description="CUE" evidence="3">
    <location>
        <begin position="1048"/>
        <end position="1091"/>
    </location>
</feature>
<dbReference type="SMART" id="SM01162">
    <property type="entry name" value="DUF1771"/>
    <property type="match status" value="1"/>
</dbReference>
<dbReference type="PROSITE" id="PS51140">
    <property type="entry name" value="CUE"/>
    <property type="match status" value="1"/>
</dbReference>